<keyword evidence="5" id="KW-1185">Reference proteome</keyword>
<keyword evidence="2" id="KW-0378">Hydrolase</keyword>
<comment type="similarity">
    <text evidence="1">Belongs to the DDAH family.</text>
</comment>
<dbReference type="PANTHER" id="PTHR12737">
    <property type="entry name" value="DIMETHYLARGININE DIMETHYLAMINOHYDROLASE"/>
    <property type="match status" value="1"/>
</dbReference>
<dbReference type="GO" id="GO:0006525">
    <property type="term" value="P:arginine metabolic process"/>
    <property type="evidence" value="ECO:0007669"/>
    <property type="project" value="TreeGrafter"/>
</dbReference>
<reference evidence="4" key="2">
    <citation type="submission" date="2021-09" db="EMBL/GenBank/DDBJ databases">
        <authorList>
            <person name="Jia N."/>
            <person name="Wang J."/>
            <person name="Shi W."/>
            <person name="Du L."/>
            <person name="Sun Y."/>
            <person name="Zhan W."/>
            <person name="Jiang J."/>
            <person name="Wang Q."/>
            <person name="Zhang B."/>
            <person name="Ji P."/>
            <person name="Sakyi L.B."/>
            <person name="Cui X."/>
            <person name="Yuan T."/>
            <person name="Jiang B."/>
            <person name="Yang W."/>
            <person name="Lam T.T.-Y."/>
            <person name="Chang Q."/>
            <person name="Ding S."/>
            <person name="Wang X."/>
            <person name="Zhu J."/>
            <person name="Ruan X."/>
            <person name="Zhao L."/>
            <person name="Wei J."/>
            <person name="Que T."/>
            <person name="Du C."/>
            <person name="Cheng J."/>
            <person name="Dai P."/>
            <person name="Han X."/>
            <person name="Huang E."/>
            <person name="Gao Y."/>
            <person name="Liu J."/>
            <person name="Shao H."/>
            <person name="Ye R."/>
            <person name="Li L."/>
            <person name="Wei W."/>
            <person name="Wang X."/>
            <person name="Wang C."/>
            <person name="Huo Q."/>
            <person name="Li W."/>
            <person name="Guo W."/>
            <person name="Chen H."/>
            <person name="Chen S."/>
            <person name="Zhou L."/>
            <person name="Zhou L."/>
            <person name="Ni X."/>
            <person name="Tian J."/>
            <person name="Zhou Y."/>
            <person name="Sheng Y."/>
            <person name="Liu T."/>
            <person name="Pan Y."/>
            <person name="Xia L."/>
            <person name="Li J."/>
            <person name="Zhao F."/>
            <person name="Cao W."/>
        </authorList>
    </citation>
    <scope>NUCLEOTIDE SEQUENCE</scope>
    <source>
        <strain evidence="4">Rmic-2018</strain>
        <tissue evidence="4">Larvae</tissue>
    </source>
</reference>
<evidence type="ECO:0000313" key="4">
    <source>
        <dbReference type="EMBL" id="KAH8018659.1"/>
    </source>
</evidence>
<reference evidence="4" key="1">
    <citation type="journal article" date="2020" name="Cell">
        <title>Large-Scale Comparative Analyses of Tick Genomes Elucidate Their Genetic Diversity and Vector Capacities.</title>
        <authorList>
            <consortium name="Tick Genome and Microbiome Consortium (TIGMIC)"/>
            <person name="Jia N."/>
            <person name="Wang J."/>
            <person name="Shi W."/>
            <person name="Du L."/>
            <person name="Sun Y."/>
            <person name="Zhan W."/>
            <person name="Jiang J.F."/>
            <person name="Wang Q."/>
            <person name="Zhang B."/>
            <person name="Ji P."/>
            <person name="Bell-Sakyi L."/>
            <person name="Cui X.M."/>
            <person name="Yuan T.T."/>
            <person name="Jiang B.G."/>
            <person name="Yang W.F."/>
            <person name="Lam T.T."/>
            <person name="Chang Q.C."/>
            <person name="Ding S.J."/>
            <person name="Wang X.J."/>
            <person name="Zhu J.G."/>
            <person name="Ruan X.D."/>
            <person name="Zhao L."/>
            <person name="Wei J.T."/>
            <person name="Ye R.Z."/>
            <person name="Que T.C."/>
            <person name="Du C.H."/>
            <person name="Zhou Y.H."/>
            <person name="Cheng J.X."/>
            <person name="Dai P.F."/>
            <person name="Guo W.B."/>
            <person name="Han X.H."/>
            <person name="Huang E.J."/>
            <person name="Li L.F."/>
            <person name="Wei W."/>
            <person name="Gao Y.C."/>
            <person name="Liu J.Z."/>
            <person name="Shao H.Z."/>
            <person name="Wang X."/>
            <person name="Wang C.C."/>
            <person name="Yang T.C."/>
            <person name="Huo Q.B."/>
            <person name="Li W."/>
            <person name="Chen H.Y."/>
            <person name="Chen S.E."/>
            <person name="Zhou L.G."/>
            <person name="Ni X.B."/>
            <person name="Tian J.H."/>
            <person name="Sheng Y."/>
            <person name="Liu T."/>
            <person name="Pan Y.S."/>
            <person name="Xia L.Y."/>
            <person name="Li J."/>
            <person name="Zhao F."/>
            <person name="Cao W.C."/>
        </authorList>
    </citation>
    <scope>NUCLEOTIDE SEQUENCE</scope>
    <source>
        <strain evidence="4">Rmic-2018</strain>
    </source>
</reference>
<dbReference type="GO" id="GO:0000052">
    <property type="term" value="P:citrulline metabolic process"/>
    <property type="evidence" value="ECO:0007669"/>
    <property type="project" value="TreeGrafter"/>
</dbReference>
<proteinExistence type="inferred from homology"/>
<dbReference type="Pfam" id="PF19420">
    <property type="entry name" value="DDAH_eukar"/>
    <property type="match status" value="1"/>
</dbReference>
<dbReference type="PANTHER" id="PTHR12737:SF9">
    <property type="entry name" value="DIMETHYLARGININASE"/>
    <property type="match status" value="1"/>
</dbReference>
<evidence type="ECO:0000256" key="3">
    <source>
        <dbReference type="SAM" id="MobiDB-lite"/>
    </source>
</evidence>
<dbReference type="SUPFAM" id="SSF55909">
    <property type="entry name" value="Pentein"/>
    <property type="match status" value="1"/>
</dbReference>
<dbReference type="GO" id="GO:0016403">
    <property type="term" value="F:dimethylargininase activity"/>
    <property type="evidence" value="ECO:0007669"/>
    <property type="project" value="TreeGrafter"/>
</dbReference>
<gene>
    <name evidence="4" type="ORF">HPB51_009648</name>
</gene>
<organism evidence="4 5">
    <name type="scientific">Rhipicephalus microplus</name>
    <name type="common">Cattle tick</name>
    <name type="synonym">Boophilus microplus</name>
    <dbReference type="NCBI Taxonomy" id="6941"/>
    <lineage>
        <taxon>Eukaryota</taxon>
        <taxon>Metazoa</taxon>
        <taxon>Ecdysozoa</taxon>
        <taxon>Arthropoda</taxon>
        <taxon>Chelicerata</taxon>
        <taxon>Arachnida</taxon>
        <taxon>Acari</taxon>
        <taxon>Parasitiformes</taxon>
        <taxon>Ixodida</taxon>
        <taxon>Ixodoidea</taxon>
        <taxon>Ixodidae</taxon>
        <taxon>Rhipicephalinae</taxon>
        <taxon>Rhipicephalus</taxon>
        <taxon>Boophilus</taxon>
    </lineage>
</organism>
<feature type="compositionally biased region" description="Basic and acidic residues" evidence="3">
    <location>
        <begin position="190"/>
        <end position="208"/>
    </location>
</feature>
<dbReference type="EMBL" id="JABSTU010000010">
    <property type="protein sequence ID" value="KAH8018659.1"/>
    <property type="molecule type" value="Genomic_DNA"/>
</dbReference>
<evidence type="ECO:0000313" key="5">
    <source>
        <dbReference type="Proteomes" id="UP000821866"/>
    </source>
</evidence>
<dbReference type="FunFam" id="3.75.10.10:FF:000004">
    <property type="entry name" value="N(G),N(G)-dimethylarginine dimethylaminohydrolase 1"/>
    <property type="match status" value="1"/>
</dbReference>
<name>A0A9J6D992_RHIMP</name>
<evidence type="ECO:0008006" key="6">
    <source>
        <dbReference type="Google" id="ProtNLM"/>
    </source>
</evidence>
<protein>
    <recommendedName>
        <fullName evidence="6">Dimethylargininase</fullName>
    </recommendedName>
</protein>
<dbReference type="AlphaFoldDB" id="A0A9J6D992"/>
<dbReference type="VEuPathDB" id="VectorBase:LOC119177330"/>
<evidence type="ECO:0000256" key="2">
    <source>
        <dbReference type="ARBA" id="ARBA00022801"/>
    </source>
</evidence>
<dbReference type="GO" id="GO:0016597">
    <property type="term" value="F:amino acid binding"/>
    <property type="evidence" value="ECO:0007669"/>
    <property type="project" value="TreeGrafter"/>
</dbReference>
<evidence type="ECO:0000256" key="1">
    <source>
        <dbReference type="ARBA" id="ARBA00008532"/>
    </source>
</evidence>
<comment type="caution">
    <text evidence="4">The sequence shown here is derived from an EMBL/GenBank/DDBJ whole genome shotgun (WGS) entry which is preliminary data.</text>
</comment>
<sequence length="278" mass="29991">MAFGRYTHAIVCRVPNSIKLCASGVIGDINVELARKEHEEFCKTLRSLDLDVIELQADESTPDCAFVDDTAIICNGAALICRPASGQRHKELDIIRATIKKELGIAVMEIRDPKAIIEGGNVLFTGREFFVGISPRTNEAGARALAAAFPEFPVTPVKLPKRNHIKDLLSMAGPDVICLSDSLESQAVKRESRSHCSSRRTETGRHLNDSAAASSMSAAQHEGAVSSVTKSGKQKPNDAEHRPSNKVRAANQIVYDAVVRHSGKVKIVEVVSVLSGSV</sequence>
<dbReference type="Gene3D" id="3.75.10.10">
    <property type="entry name" value="L-arginine/glycine Amidinotransferase, Chain A"/>
    <property type="match status" value="1"/>
</dbReference>
<dbReference type="Proteomes" id="UP000821866">
    <property type="component" value="Chromosome 8"/>
</dbReference>
<feature type="region of interest" description="Disordered" evidence="3">
    <location>
        <begin position="190"/>
        <end position="247"/>
    </location>
</feature>
<feature type="compositionally biased region" description="Low complexity" evidence="3">
    <location>
        <begin position="210"/>
        <end position="219"/>
    </location>
</feature>
<dbReference type="InterPro" id="IPR033199">
    <property type="entry name" value="DDAH-like"/>
</dbReference>
<accession>A0A9J6D992</accession>
<dbReference type="GO" id="GO:0045429">
    <property type="term" value="P:positive regulation of nitric oxide biosynthetic process"/>
    <property type="evidence" value="ECO:0007669"/>
    <property type="project" value="TreeGrafter"/>
</dbReference>